<proteinExistence type="inferred from homology"/>
<keyword evidence="5 8" id="KW-0326">Glycosidase</keyword>
<evidence type="ECO:0000256" key="3">
    <source>
        <dbReference type="ARBA" id="ARBA00012663"/>
    </source>
</evidence>
<protein>
    <recommendedName>
        <fullName evidence="3">beta-N-acetylhexosaminidase</fullName>
        <ecNumber evidence="3">3.2.1.52</ecNumber>
    </recommendedName>
</protein>
<comment type="similarity">
    <text evidence="2">Belongs to the glycosyl hydrolase 20 family.</text>
</comment>
<dbReference type="PANTHER" id="PTHR22600:SF57">
    <property type="entry name" value="BETA-N-ACETYLHEXOSAMINIDASE"/>
    <property type="match status" value="1"/>
</dbReference>
<evidence type="ECO:0000259" key="7">
    <source>
        <dbReference type="Pfam" id="PF02838"/>
    </source>
</evidence>
<dbReference type="GO" id="GO:0004563">
    <property type="term" value="F:beta-N-acetylhexosaminidase activity"/>
    <property type="evidence" value="ECO:0007669"/>
    <property type="project" value="UniProtKB-EC"/>
</dbReference>
<dbReference type="EMBL" id="SNRY01000009">
    <property type="protein sequence ID" value="KAA6351759.1"/>
    <property type="molecule type" value="Genomic_DNA"/>
</dbReference>
<gene>
    <name evidence="8" type="ORF">EZS27_000884</name>
</gene>
<dbReference type="InterPro" id="IPR025705">
    <property type="entry name" value="Beta_hexosaminidase_sua/sub"/>
</dbReference>
<dbReference type="PANTHER" id="PTHR22600">
    <property type="entry name" value="BETA-HEXOSAMINIDASE"/>
    <property type="match status" value="1"/>
</dbReference>
<dbReference type="InterPro" id="IPR015883">
    <property type="entry name" value="Glyco_hydro_20_cat"/>
</dbReference>
<dbReference type="GO" id="GO:0030203">
    <property type="term" value="P:glycosaminoglycan metabolic process"/>
    <property type="evidence" value="ECO:0007669"/>
    <property type="project" value="TreeGrafter"/>
</dbReference>
<name>A0A5J4T008_9ZZZZ</name>
<sequence length="528" mass="61129">MKQLLTTLTIVYISSIINLSAQEQIRVIPYPANVTLQTKTSNLKSGQKINYTDSALRQEASFLKQRLADMNYQMEENQGKKITKGISLLLDNTLKNREAYVLTVKSNQIIIKGGSSAGVFYGIQTLLQILTNGDLRCGEIRDAPRYEWRGYMLDEARHFSGEKRVKQLLDLMAYYKMNRFHWHLTDAQGWRIEIKQYPKLATVGGEGCHSDPDTPALYYTQEQIRDIVTYAKVRHIEIIPEIDMPGHATAANKAYPEYSGGGTKEHPEFTFNVGKERTYTYLSNILKEVAYLFPSPYMHIGGDEVAYGSQAWETDPSVQDLMKRKGLKTVKEAERYFMHQMTNTVRSLGKTLVGWDELLDLNVKRTNTIIMWWRHDKPEYLRSSLAKEYATIMCPRKPLYFDFVQYDGHQWGRIWDGFCPLEDVYAFPDKWFAEWGVSAADLSYVKGIQANAWTELMHTKERVDFMTFPRLCALAESAWSEPTVKNYGKFQSRLEDAFTLFDKLNIYYFDYRDLTHHPEPVGPIIKKK</sequence>
<evidence type="ECO:0000256" key="4">
    <source>
        <dbReference type="ARBA" id="ARBA00022801"/>
    </source>
</evidence>
<dbReference type="Gene3D" id="3.30.379.10">
    <property type="entry name" value="Chitobiase/beta-hexosaminidase domain 2-like"/>
    <property type="match status" value="1"/>
</dbReference>
<evidence type="ECO:0000256" key="1">
    <source>
        <dbReference type="ARBA" id="ARBA00001231"/>
    </source>
</evidence>
<evidence type="ECO:0000259" key="6">
    <source>
        <dbReference type="Pfam" id="PF00728"/>
    </source>
</evidence>
<reference evidence="8" key="1">
    <citation type="submission" date="2019-03" db="EMBL/GenBank/DDBJ databases">
        <title>Single cell metagenomics reveals metabolic interactions within the superorganism composed of flagellate Streblomastix strix and complex community of Bacteroidetes bacteria on its surface.</title>
        <authorList>
            <person name="Treitli S.C."/>
            <person name="Kolisko M."/>
            <person name="Husnik F."/>
            <person name="Keeling P."/>
            <person name="Hampl V."/>
        </authorList>
    </citation>
    <scope>NUCLEOTIDE SEQUENCE</scope>
    <source>
        <strain evidence="8">STM</strain>
    </source>
</reference>
<dbReference type="SUPFAM" id="SSF51445">
    <property type="entry name" value="(Trans)glycosidases"/>
    <property type="match status" value="1"/>
</dbReference>
<evidence type="ECO:0000256" key="2">
    <source>
        <dbReference type="ARBA" id="ARBA00006285"/>
    </source>
</evidence>
<dbReference type="GO" id="GO:0005975">
    <property type="term" value="P:carbohydrate metabolic process"/>
    <property type="evidence" value="ECO:0007669"/>
    <property type="project" value="InterPro"/>
</dbReference>
<comment type="catalytic activity">
    <reaction evidence="1">
        <text>Hydrolysis of terminal non-reducing N-acetyl-D-hexosamine residues in N-acetyl-beta-D-hexosaminides.</text>
        <dbReference type="EC" id="3.2.1.52"/>
    </reaction>
</comment>
<dbReference type="Gene3D" id="3.20.20.80">
    <property type="entry name" value="Glycosidases"/>
    <property type="match status" value="1"/>
</dbReference>
<evidence type="ECO:0000256" key="5">
    <source>
        <dbReference type="ARBA" id="ARBA00023295"/>
    </source>
</evidence>
<dbReference type="Pfam" id="PF00728">
    <property type="entry name" value="Glyco_hydro_20"/>
    <property type="match status" value="1"/>
</dbReference>
<dbReference type="SUPFAM" id="SSF55545">
    <property type="entry name" value="beta-N-acetylhexosaminidase-like domain"/>
    <property type="match status" value="1"/>
</dbReference>
<dbReference type="CDD" id="cd06563">
    <property type="entry name" value="GH20_chitobiase-like"/>
    <property type="match status" value="1"/>
</dbReference>
<accession>A0A5J4T008</accession>
<dbReference type="Pfam" id="PF02838">
    <property type="entry name" value="Glyco_hydro_20b"/>
    <property type="match status" value="1"/>
</dbReference>
<feature type="domain" description="Glycoside hydrolase family 20 catalytic" evidence="6">
    <location>
        <begin position="146"/>
        <end position="481"/>
    </location>
</feature>
<dbReference type="AlphaFoldDB" id="A0A5J4T008"/>
<evidence type="ECO:0000313" key="8">
    <source>
        <dbReference type="EMBL" id="KAA6351759.1"/>
    </source>
</evidence>
<dbReference type="PRINTS" id="PR00738">
    <property type="entry name" value="GLHYDRLASE20"/>
</dbReference>
<organism evidence="8">
    <name type="scientific">termite gut metagenome</name>
    <dbReference type="NCBI Taxonomy" id="433724"/>
    <lineage>
        <taxon>unclassified sequences</taxon>
        <taxon>metagenomes</taxon>
        <taxon>organismal metagenomes</taxon>
    </lineage>
</organism>
<dbReference type="GO" id="GO:0016020">
    <property type="term" value="C:membrane"/>
    <property type="evidence" value="ECO:0007669"/>
    <property type="project" value="TreeGrafter"/>
</dbReference>
<dbReference type="InterPro" id="IPR017853">
    <property type="entry name" value="GH"/>
</dbReference>
<dbReference type="InterPro" id="IPR015882">
    <property type="entry name" value="HEX_bac_N"/>
</dbReference>
<dbReference type="EC" id="3.2.1.52" evidence="3"/>
<comment type="caution">
    <text evidence="8">The sequence shown here is derived from an EMBL/GenBank/DDBJ whole genome shotgun (WGS) entry which is preliminary data.</text>
</comment>
<dbReference type="InterPro" id="IPR029018">
    <property type="entry name" value="Hex-like_dom2"/>
</dbReference>
<feature type="domain" description="Beta-hexosaminidase bacterial type N-terminal" evidence="7">
    <location>
        <begin position="25"/>
        <end position="143"/>
    </location>
</feature>
<keyword evidence="4 8" id="KW-0378">Hydrolase</keyword>